<sequence length="74" mass="8902">MTEFGYKSTVLFLDKFEKAFSQLCDFDLGLPCDYVLPNLYRYVVERYVVFYFRTTEEIKIIRILHGSQDVKNKF</sequence>
<dbReference type="Pfam" id="PF05016">
    <property type="entry name" value="ParE_toxin"/>
    <property type="match status" value="1"/>
</dbReference>
<dbReference type="AlphaFoldDB" id="G4A5W4"/>
<keyword evidence="1" id="KW-1277">Toxin-antitoxin system</keyword>
<dbReference type="PATRIC" id="fig|907488.3.peg.197"/>
<evidence type="ECO:0000256" key="1">
    <source>
        <dbReference type="ARBA" id="ARBA00022649"/>
    </source>
</evidence>
<dbReference type="InterPro" id="IPR007712">
    <property type="entry name" value="RelE/ParE_toxin"/>
</dbReference>
<reference evidence="2 3" key="1">
    <citation type="submission" date="2010-10" db="EMBL/GenBank/DDBJ databases">
        <authorList>
            <person name="Chen C."/>
            <person name="Kittichotirat W."/>
            <person name="Asikainen S."/>
            <person name="Bumgarner R."/>
        </authorList>
    </citation>
    <scope>NUCLEOTIDE SEQUENCE [LARGE SCALE GENOMIC DNA]</scope>
    <source>
        <strain evidence="2 3">SC1083</strain>
    </source>
</reference>
<proteinExistence type="predicted"/>
<dbReference type="EMBL" id="AEJM01000003">
    <property type="protein sequence ID" value="EGY35199.1"/>
    <property type="molecule type" value="Genomic_DNA"/>
</dbReference>
<dbReference type="Gene3D" id="3.30.2310.20">
    <property type="entry name" value="RelE-like"/>
    <property type="match status" value="1"/>
</dbReference>
<evidence type="ECO:0008006" key="4">
    <source>
        <dbReference type="Google" id="ProtNLM"/>
    </source>
</evidence>
<gene>
    <name evidence="2" type="ORF">SC1083_0202</name>
</gene>
<comment type="caution">
    <text evidence="2">The sequence shown here is derived from an EMBL/GenBank/DDBJ whole genome shotgun (WGS) entry which is preliminary data.</text>
</comment>
<name>G4A5W4_AGGAC</name>
<dbReference type="InterPro" id="IPR035093">
    <property type="entry name" value="RelE/ParE_toxin_dom_sf"/>
</dbReference>
<dbReference type="Proteomes" id="UP000005508">
    <property type="component" value="Unassembled WGS sequence"/>
</dbReference>
<accession>G4A5W4</accession>
<organism evidence="2 3">
    <name type="scientific">Aggregatibacter actinomycetemcomitans serotype e str. SC1083</name>
    <dbReference type="NCBI Taxonomy" id="907488"/>
    <lineage>
        <taxon>Bacteria</taxon>
        <taxon>Pseudomonadati</taxon>
        <taxon>Pseudomonadota</taxon>
        <taxon>Gammaproteobacteria</taxon>
        <taxon>Pasteurellales</taxon>
        <taxon>Pasteurellaceae</taxon>
        <taxon>Aggregatibacter</taxon>
    </lineage>
</organism>
<protein>
    <recommendedName>
        <fullName evidence="4">Plasmid stabilization system</fullName>
    </recommendedName>
</protein>
<evidence type="ECO:0000313" key="2">
    <source>
        <dbReference type="EMBL" id="EGY35199.1"/>
    </source>
</evidence>
<evidence type="ECO:0000313" key="3">
    <source>
        <dbReference type="Proteomes" id="UP000005508"/>
    </source>
</evidence>